<proteinExistence type="predicted"/>
<reference evidence="1 2" key="1">
    <citation type="submission" date="2011-03" db="EMBL/GenBank/DDBJ databases">
        <authorList>
            <person name="Weinstock G."/>
            <person name="Sodergren E."/>
            <person name="Clifton S."/>
            <person name="Fulton L."/>
            <person name="Fulton B."/>
            <person name="Courtney L."/>
            <person name="Fronick C."/>
            <person name="Harrison M."/>
            <person name="Strong C."/>
            <person name="Farmer C."/>
            <person name="Delahaunty K."/>
            <person name="Markovic C."/>
            <person name="Hall O."/>
            <person name="Minx P."/>
            <person name="Tomlinson C."/>
            <person name="Mitreva M."/>
            <person name="Hou S."/>
            <person name="Chen J."/>
            <person name="Wollam A."/>
            <person name="Pepin K.H."/>
            <person name="Johnson M."/>
            <person name="Bhonagiri V."/>
            <person name="Zhang X."/>
            <person name="Suruliraj S."/>
            <person name="Warren W."/>
            <person name="Chinwalla A."/>
            <person name="Mardis E.R."/>
            <person name="Wilson R.K."/>
        </authorList>
    </citation>
    <scope>NUCLEOTIDE SEQUENCE [LARGE SCALE GENOMIC DNA]</scope>
    <source>
        <strain evidence="1 2">YIT 11840</strain>
    </source>
</reference>
<dbReference type="HOGENOM" id="CLU_784915_0_0_10"/>
<organism evidence="1 2">
    <name type="scientific">Paraprevotella clara YIT 11840</name>
    <dbReference type="NCBI Taxonomy" id="762968"/>
    <lineage>
        <taxon>Bacteria</taxon>
        <taxon>Pseudomonadati</taxon>
        <taxon>Bacteroidota</taxon>
        <taxon>Bacteroidia</taxon>
        <taxon>Bacteroidales</taxon>
        <taxon>Prevotellaceae</taxon>
        <taxon>Paraprevotella</taxon>
    </lineage>
</organism>
<dbReference type="eggNOG" id="ENOG5033CQW">
    <property type="taxonomic scope" value="Bacteria"/>
</dbReference>
<dbReference type="SUPFAM" id="SSF158745">
    <property type="entry name" value="LanC-like"/>
    <property type="match status" value="1"/>
</dbReference>
<dbReference type="STRING" id="762968.HMPREF9441_02298"/>
<evidence type="ECO:0008006" key="3">
    <source>
        <dbReference type="Google" id="ProtNLM"/>
    </source>
</evidence>
<dbReference type="Gene3D" id="1.50.10.20">
    <property type="match status" value="1"/>
</dbReference>
<evidence type="ECO:0000313" key="2">
    <source>
        <dbReference type="Proteomes" id="UP000003598"/>
    </source>
</evidence>
<accession>G5SSE8</accession>
<dbReference type="AlphaFoldDB" id="G5SSE8"/>
<dbReference type="RefSeq" id="WP_008620735.1">
    <property type="nucleotide sequence ID" value="NZ_JH376604.1"/>
</dbReference>
<comment type="caution">
    <text evidence="1">The sequence shown here is derived from an EMBL/GenBank/DDBJ whole genome shotgun (WGS) entry which is preliminary data.</text>
</comment>
<dbReference type="Proteomes" id="UP000003598">
    <property type="component" value="Unassembled WGS sequence"/>
</dbReference>
<dbReference type="EMBL" id="AFFY01000032">
    <property type="protein sequence ID" value="EHG99866.1"/>
    <property type="molecule type" value="Genomic_DNA"/>
</dbReference>
<name>G5SSE8_9BACT</name>
<dbReference type="PATRIC" id="fig|762968.3.peg.2046"/>
<protein>
    <recommendedName>
        <fullName evidence="3">Lanthionine synthetase C-like protein</fullName>
    </recommendedName>
</protein>
<dbReference type="GeneID" id="93557718"/>
<gene>
    <name evidence="1" type="ORF">HMPREF9441_02298</name>
</gene>
<evidence type="ECO:0000313" key="1">
    <source>
        <dbReference type="EMBL" id="EHG99866.1"/>
    </source>
</evidence>
<sequence>MKLNIGIGDDMKNIDDFIKQISFEILSKDLKSKDVSLLKGKMGLVILFYELNSVYQQKDYELFAESLFEDILEIGNNIHFPIRFDGGLLDYGLGLEYLMGRGFLIIDNDAKNKLQKIWGIVSQSLIHCPPIELNIQNGILGFGFYFLYCIRNGAFGEENLRTLHCKQLLAVDVLDCIERLLNKNIKSLNEKKKTYDLMWNLPCLLYFLYELYKLDIYNVKVKKLISFIIKNLGTSIELPQEQWNVLYLLTVLNKINNVMNIDDVCNKILMVYDYDKLVRNCLSICSISKNVEILFLLVLLNDKKYKQEVEELFLILGTQYDNEPFGNKCVLLDGIGGLVVSMLIYRMFRKNSS</sequence>
<keyword evidence="2" id="KW-1185">Reference proteome</keyword>